<dbReference type="InParanoid" id="A0A409WLB8"/>
<sequence length="187" mass="19855">MVLTRIFLVILAAEAFFPSSVAQGLIKDFEYDAILASDPSLFKPHATDLAEDISTGSSGSQFLSSIPGLLAPQHRDVNGSQIFARQRTCPYPVTCGGGSWCCPSGMNCCPMYLTRNAAPPLLKRAAADFVPRLDLFAVAPMSAQLGSPATRKVVENSAAGQESLRAMMLAVLPAQLAVPCPDIAREL</sequence>
<evidence type="ECO:0000313" key="2">
    <source>
        <dbReference type="EMBL" id="PPQ79315.1"/>
    </source>
</evidence>
<dbReference type="Proteomes" id="UP000284842">
    <property type="component" value="Unassembled WGS sequence"/>
</dbReference>
<evidence type="ECO:0000313" key="3">
    <source>
        <dbReference type="Proteomes" id="UP000284842"/>
    </source>
</evidence>
<protein>
    <recommendedName>
        <fullName evidence="4">Granulins domain-containing protein</fullName>
    </recommendedName>
</protein>
<reference evidence="2 3" key="1">
    <citation type="journal article" date="2018" name="Evol. Lett.">
        <title>Horizontal gene cluster transfer increased hallucinogenic mushroom diversity.</title>
        <authorList>
            <person name="Reynolds H.T."/>
            <person name="Vijayakumar V."/>
            <person name="Gluck-Thaler E."/>
            <person name="Korotkin H.B."/>
            <person name="Matheny P.B."/>
            <person name="Slot J.C."/>
        </authorList>
    </citation>
    <scope>NUCLEOTIDE SEQUENCE [LARGE SCALE GENOMIC DNA]</scope>
    <source>
        <strain evidence="2 3">2629</strain>
    </source>
</reference>
<organism evidence="2 3">
    <name type="scientific">Panaeolus cyanescens</name>
    <dbReference type="NCBI Taxonomy" id="181874"/>
    <lineage>
        <taxon>Eukaryota</taxon>
        <taxon>Fungi</taxon>
        <taxon>Dikarya</taxon>
        <taxon>Basidiomycota</taxon>
        <taxon>Agaricomycotina</taxon>
        <taxon>Agaricomycetes</taxon>
        <taxon>Agaricomycetidae</taxon>
        <taxon>Agaricales</taxon>
        <taxon>Agaricineae</taxon>
        <taxon>Galeropsidaceae</taxon>
        <taxon>Panaeolus</taxon>
    </lineage>
</organism>
<evidence type="ECO:0000256" key="1">
    <source>
        <dbReference type="SAM" id="SignalP"/>
    </source>
</evidence>
<dbReference type="AlphaFoldDB" id="A0A409WLB8"/>
<gene>
    <name evidence="2" type="ORF">CVT24_007815</name>
</gene>
<name>A0A409WLB8_9AGAR</name>
<proteinExistence type="predicted"/>
<dbReference type="EMBL" id="NHTK01005419">
    <property type="protein sequence ID" value="PPQ79315.1"/>
    <property type="molecule type" value="Genomic_DNA"/>
</dbReference>
<keyword evidence="3" id="KW-1185">Reference proteome</keyword>
<keyword evidence="1" id="KW-0732">Signal</keyword>
<accession>A0A409WLB8</accession>
<feature type="signal peptide" evidence="1">
    <location>
        <begin position="1"/>
        <end position="22"/>
    </location>
</feature>
<comment type="caution">
    <text evidence="2">The sequence shown here is derived from an EMBL/GenBank/DDBJ whole genome shotgun (WGS) entry which is preliminary data.</text>
</comment>
<evidence type="ECO:0008006" key="4">
    <source>
        <dbReference type="Google" id="ProtNLM"/>
    </source>
</evidence>
<feature type="chain" id="PRO_5019208415" description="Granulins domain-containing protein" evidence="1">
    <location>
        <begin position="23"/>
        <end position="187"/>
    </location>
</feature>